<feature type="transmembrane region" description="Helical" evidence="7">
    <location>
        <begin position="102"/>
        <end position="127"/>
    </location>
</feature>
<evidence type="ECO:0000256" key="2">
    <source>
        <dbReference type="ARBA" id="ARBA00022448"/>
    </source>
</evidence>
<feature type="transmembrane region" description="Helical" evidence="7">
    <location>
        <begin position="139"/>
        <end position="157"/>
    </location>
</feature>
<evidence type="ECO:0000256" key="4">
    <source>
        <dbReference type="ARBA" id="ARBA00022692"/>
    </source>
</evidence>
<dbReference type="InterPro" id="IPR011701">
    <property type="entry name" value="MFS"/>
</dbReference>
<dbReference type="Gene3D" id="1.20.1720.10">
    <property type="entry name" value="Multidrug resistance protein D"/>
    <property type="match status" value="1"/>
</dbReference>
<comment type="subcellular location">
    <subcellularLocation>
        <location evidence="1">Cell membrane</location>
        <topology evidence="1">Multi-pass membrane protein</topology>
    </subcellularLocation>
</comment>
<protein>
    <submittedName>
        <fullName evidence="9">MFS transporter</fullName>
    </submittedName>
</protein>
<evidence type="ECO:0000256" key="5">
    <source>
        <dbReference type="ARBA" id="ARBA00022989"/>
    </source>
</evidence>
<feature type="transmembrane region" description="Helical" evidence="7">
    <location>
        <begin position="368"/>
        <end position="385"/>
    </location>
</feature>
<evidence type="ECO:0000256" key="7">
    <source>
        <dbReference type="SAM" id="Phobius"/>
    </source>
</evidence>
<organism evidence="9 10">
    <name type="scientific">Brevibacillus aydinogluensis</name>
    <dbReference type="NCBI Taxonomy" id="927786"/>
    <lineage>
        <taxon>Bacteria</taxon>
        <taxon>Bacillati</taxon>
        <taxon>Bacillota</taxon>
        <taxon>Bacilli</taxon>
        <taxon>Bacillales</taxon>
        <taxon>Paenibacillaceae</taxon>
        <taxon>Brevibacillus</taxon>
    </lineage>
</organism>
<gene>
    <name evidence="9" type="ORF">BSPP4475_11845</name>
</gene>
<dbReference type="PRINTS" id="PR01036">
    <property type="entry name" value="TCRTETB"/>
</dbReference>
<keyword evidence="10" id="KW-1185">Reference proteome</keyword>
<feature type="transmembrane region" description="Helical" evidence="7">
    <location>
        <begin position="217"/>
        <end position="239"/>
    </location>
</feature>
<dbReference type="InterPro" id="IPR050189">
    <property type="entry name" value="MFS_Efflux_Transporters"/>
</dbReference>
<keyword evidence="5 7" id="KW-1133">Transmembrane helix</keyword>
<reference evidence="9" key="1">
    <citation type="submission" date="2023-07" db="EMBL/GenBank/DDBJ databases">
        <authorList>
            <person name="Ivanov I."/>
            <person name="Teneva D."/>
            <person name="Stoikov I."/>
        </authorList>
    </citation>
    <scope>NUCLEOTIDE SEQUENCE</scope>
    <source>
        <strain evidence="9">4475</strain>
    </source>
</reference>
<dbReference type="PANTHER" id="PTHR43124">
    <property type="entry name" value="PURINE EFFLUX PUMP PBUE"/>
    <property type="match status" value="1"/>
</dbReference>
<keyword evidence="3" id="KW-1003">Cell membrane</keyword>
<sequence>MKSANGNAAFILYLVCISAFFASLNQNIYSPIIPLIRDSFHVSMNLVNLSVSLFIFVTAIMQMVLGPLVDRKGARFVLIPAILLTVVSSIGCAVTNQFSVFLLFRVLQAAGTAALPLVAAATIGRLFQGSQRGKAMGTYQMLLSVAPAVAPVLGGWMGDWHGYPGIFWFLAIASAILLVAHQLFFPKDTPEGKQSVRKGGLLNHYGGIFTNRTGSSILILSFLFFFVYFAVIVYLPVLLTDHYHASLKLVGLLYLPLALSTMAGSAIFTYLQARIPLKTLSAGGHVVAAGSILLFAVTHSFSLIGMFTALVMYGICVGVITPLYSTMMANEFEHNRGSAMGLFNFIRYMGMAAGPVVSGWLLAKMEAVVVFGLLGVLFALLSWGLRLRMRPQNVNEAVK</sequence>
<evidence type="ECO:0000256" key="1">
    <source>
        <dbReference type="ARBA" id="ARBA00004651"/>
    </source>
</evidence>
<dbReference type="GO" id="GO:0022857">
    <property type="term" value="F:transmembrane transporter activity"/>
    <property type="evidence" value="ECO:0007669"/>
    <property type="project" value="InterPro"/>
</dbReference>
<dbReference type="RefSeq" id="WP_171565636.1">
    <property type="nucleotide sequence ID" value="NZ_OY569118.1"/>
</dbReference>
<keyword evidence="2" id="KW-0813">Transport</keyword>
<feature type="transmembrane region" description="Helical" evidence="7">
    <location>
        <begin position="7"/>
        <end position="29"/>
    </location>
</feature>
<evidence type="ECO:0000259" key="8">
    <source>
        <dbReference type="PROSITE" id="PS50850"/>
    </source>
</evidence>
<dbReference type="KEGG" id="bayd:BSPP4475_11845"/>
<dbReference type="CDD" id="cd17474">
    <property type="entry name" value="MFS_YfmO_like"/>
    <property type="match status" value="1"/>
</dbReference>
<dbReference type="EMBL" id="OY569118">
    <property type="protein sequence ID" value="CAJ1003012.1"/>
    <property type="molecule type" value="Genomic_DNA"/>
</dbReference>
<feature type="transmembrane region" description="Helical" evidence="7">
    <location>
        <begin position="76"/>
        <end position="96"/>
    </location>
</feature>
<dbReference type="SUPFAM" id="SSF103473">
    <property type="entry name" value="MFS general substrate transporter"/>
    <property type="match status" value="1"/>
</dbReference>
<dbReference type="Proteomes" id="UP001189619">
    <property type="component" value="Chromosome"/>
</dbReference>
<feature type="transmembrane region" description="Helical" evidence="7">
    <location>
        <begin position="303"/>
        <end position="324"/>
    </location>
</feature>
<keyword evidence="6 7" id="KW-0472">Membrane</keyword>
<feature type="domain" description="Major facilitator superfamily (MFS) profile" evidence="8">
    <location>
        <begin position="11"/>
        <end position="390"/>
    </location>
</feature>
<keyword evidence="4 7" id="KW-0812">Transmembrane</keyword>
<feature type="transmembrane region" description="Helical" evidence="7">
    <location>
        <begin position="251"/>
        <end position="271"/>
    </location>
</feature>
<dbReference type="AlphaFoldDB" id="A0AA48M853"/>
<accession>A0AA48M853</accession>
<feature type="transmembrane region" description="Helical" evidence="7">
    <location>
        <begin position="163"/>
        <end position="185"/>
    </location>
</feature>
<evidence type="ECO:0000313" key="9">
    <source>
        <dbReference type="EMBL" id="CAJ1003012.1"/>
    </source>
</evidence>
<dbReference type="InterPro" id="IPR020846">
    <property type="entry name" value="MFS_dom"/>
</dbReference>
<feature type="transmembrane region" description="Helical" evidence="7">
    <location>
        <begin position="49"/>
        <end position="69"/>
    </location>
</feature>
<dbReference type="GO" id="GO:0005886">
    <property type="term" value="C:plasma membrane"/>
    <property type="evidence" value="ECO:0007669"/>
    <property type="project" value="UniProtKB-SubCell"/>
</dbReference>
<feature type="transmembrane region" description="Helical" evidence="7">
    <location>
        <begin position="280"/>
        <end position="297"/>
    </location>
</feature>
<proteinExistence type="predicted"/>
<evidence type="ECO:0000256" key="3">
    <source>
        <dbReference type="ARBA" id="ARBA00022475"/>
    </source>
</evidence>
<dbReference type="InterPro" id="IPR036259">
    <property type="entry name" value="MFS_trans_sf"/>
</dbReference>
<dbReference type="Pfam" id="PF07690">
    <property type="entry name" value="MFS_1"/>
    <property type="match status" value="1"/>
</dbReference>
<evidence type="ECO:0000256" key="6">
    <source>
        <dbReference type="ARBA" id="ARBA00023136"/>
    </source>
</evidence>
<dbReference type="PANTHER" id="PTHR43124:SF3">
    <property type="entry name" value="CHLORAMPHENICOL EFFLUX PUMP RV0191"/>
    <property type="match status" value="1"/>
</dbReference>
<dbReference type="PROSITE" id="PS50850">
    <property type="entry name" value="MFS"/>
    <property type="match status" value="1"/>
</dbReference>
<evidence type="ECO:0000313" key="10">
    <source>
        <dbReference type="Proteomes" id="UP001189619"/>
    </source>
</evidence>
<feature type="transmembrane region" description="Helical" evidence="7">
    <location>
        <begin position="345"/>
        <end position="362"/>
    </location>
</feature>
<name>A0AA48M853_9BACL</name>